<dbReference type="GeneID" id="37200869"/>
<dbReference type="Proteomes" id="UP000248961">
    <property type="component" value="Unassembled WGS sequence"/>
</dbReference>
<protein>
    <submittedName>
        <fullName evidence="1">Uncharacterized protein</fullName>
    </submittedName>
</protein>
<dbReference type="Gene3D" id="1.10.600.10">
    <property type="entry name" value="Farnesyl Diphosphate Synthase"/>
    <property type="match status" value="1"/>
</dbReference>
<keyword evidence="2" id="KW-1185">Reference proteome</keyword>
<dbReference type="VEuPathDB" id="FungiDB:BO97DRAFT_419668"/>
<proteinExistence type="predicted"/>
<dbReference type="InterPro" id="IPR008949">
    <property type="entry name" value="Isoprenoid_synthase_dom_sf"/>
</dbReference>
<evidence type="ECO:0000313" key="1">
    <source>
        <dbReference type="EMBL" id="RAL17430.1"/>
    </source>
</evidence>
<organism evidence="1 2">
    <name type="scientific">Aspergillus homomorphus (strain CBS 101889)</name>
    <dbReference type="NCBI Taxonomy" id="1450537"/>
    <lineage>
        <taxon>Eukaryota</taxon>
        <taxon>Fungi</taxon>
        <taxon>Dikarya</taxon>
        <taxon>Ascomycota</taxon>
        <taxon>Pezizomycotina</taxon>
        <taxon>Eurotiomycetes</taxon>
        <taxon>Eurotiomycetidae</taxon>
        <taxon>Eurotiales</taxon>
        <taxon>Aspergillaceae</taxon>
        <taxon>Aspergillus</taxon>
        <taxon>Aspergillus subgen. Circumdati</taxon>
    </lineage>
</organism>
<dbReference type="OrthoDB" id="6921389at2759"/>
<gene>
    <name evidence="1" type="ORF">BO97DRAFT_419668</name>
</gene>
<dbReference type="AlphaFoldDB" id="A0A395IB03"/>
<dbReference type="STRING" id="1450537.A0A395IB03"/>
<dbReference type="EMBL" id="KZ824267">
    <property type="protein sequence ID" value="RAL17430.1"/>
    <property type="molecule type" value="Genomic_DNA"/>
</dbReference>
<name>A0A395IB03_ASPHC</name>
<accession>A0A395IB03</accession>
<sequence>MAHCVTVPECLPERLEVISYANESAFLYNDEMEKLIDADGKLDQAHKMVGPFDQGHHLQTDFGANKLESRVLAEIMAIGKPRAETLMKESDYNIWFGTLTCEIVLTIPGEDF</sequence>
<evidence type="ECO:0000313" key="2">
    <source>
        <dbReference type="Proteomes" id="UP000248961"/>
    </source>
</evidence>
<dbReference type="RefSeq" id="XP_025556584.1">
    <property type="nucleotide sequence ID" value="XM_025696580.1"/>
</dbReference>
<reference evidence="1 2" key="1">
    <citation type="submission" date="2018-02" db="EMBL/GenBank/DDBJ databases">
        <title>The genomes of Aspergillus section Nigri reveals drivers in fungal speciation.</title>
        <authorList>
            <consortium name="DOE Joint Genome Institute"/>
            <person name="Vesth T.C."/>
            <person name="Nybo J."/>
            <person name="Theobald S."/>
            <person name="Brandl J."/>
            <person name="Frisvad J.C."/>
            <person name="Nielsen K.F."/>
            <person name="Lyhne E.K."/>
            <person name="Kogle M.E."/>
            <person name="Kuo A."/>
            <person name="Riley R."/>
            <person name="Clum A."/>
            <person name="Nolan M."/>
            <person name="Lipzen A."/>
            <person name="Salamov A."/>
            <person name="Henrissat B."/>
            <person name="Wiebenga A."/>
            <person name="De vries R.P."/>
            <person name="Grigoriev I.V."/>
            <person name="Mortensen U.H."/>
            <person name="Andersen M.R."/>
            <person name="Baker S.E."/>
        </authorList>
    </citation>
    <scope>NUCLEOTIDE SEQUENCE [LARGE SCALE GENOMIC DNA]</scope>
    <source>
        <strain evidence="1 2">CBS 101889</strain>
    </source>
</reference>